<evidence type="ECO:0000313" key="3">
    <source>
        <dbReference type="RefSeq" id="XP_032328790.1"/>
    </source>
</evidence>
<proteinExistence type="predicted"/>
<dbReference type="KEGG" id="cfr:116661259"/>
<gene>
    <name evidence="3" type="primary">LOC116661259</name>
</gene>
<name>A0A8B8SG41_CAMFR</name>
<keyword evidence="2" id="KW-1185">Reference proteome</keyword>
<organism evidence="2 3">
    <name type="scientific">Camelus ferus</name>
    <name type="common">Wild bactrian camel</name>
    <name type="synonym">Camelus bactrianus ferus</name>
    <dbReference type="NCBI Taxonomy" id="419612"/>
    <lineage>
        <taxon>Eukaryota</taxon>
        <taxon>Metazoa</taxon>
        <taxon>Chordata</taxon>
        <taxon>Craniata</taxon>
        <taxon>Vertebrata</taxon>
        <taxon>Euteleostomi</taxon>
        <taxon>Mammalia</taxon>
        <taxon>Eutheria</taxon>
        <taxon>Laurasiatheria</taxon>
        <taxon>Artiodactyla</taxon>
        <taxon>Tylopoda</taxon>
        <taxon>Camelidae</taxon>
        <taxon>Camelus</taxon>
    </lineage>
</organism>
<evidence type="ECO:0000313" key="2">
    <source>
        <dbReference type="Proteomes" id="UP000694856"/>
    </source>
</evidence>
<reference evidence="3" key="1">
    <citation type="submission" date="2025-08" db="UniProtKB">
        <authorList>
            <consortium name="RefSeq"/>
        </authorList>
    </citation>
    <scope>IDENTIFICATION</scope>
    <source>
        <tissue evidence="3">Ear skin</tissue>
    </source>
</reference>
<evidence type="ECO:0000256" key="1">
    <source>
        <dbReference type="SAM" id="MobiDB-lite"/>
    </source>
</evidence>
<feature type="region of interest" description="Disordered" evidence="1">
    <location>
        <begin position="162"/>
        <end position="185"/>
    </location>
</feature>
<protein>
    <submittedName>
        <fullName evidence="3">Uncharacterized protein LOC116661259</fullName>
    </submittedName>
</protein>
<dbReference type="GeneID" id="116661259"/>
<dbReference type="RefSeq" id="XP_032328790.1">
    <property type="nucleotide sequence ID" value="XM_032472899.1"/>
</dbReference>
<dbReference type="AlphaFoldDB" id="A0A8B8SG41"/>
<accession>A0A8B8SG41</accession>
<sequence length="232" mass="24707">MGSSETDTTSLNSLTLLFCREGKRRSFCGWATSSKSSWVRKKLDACGARHVHRNAAPKVTVSVFRPFCVKSPNASPGFGASSSRPRTSGPAAGVPPRRCGRIASHPLPRYPGHYAVVSPPCPAVPRPSAAAVAGSGWLGSWNGKTIKSCSLSATGSSRTAWVAARSSPARGARRPRRAAAPRPAQRGWAVSPKLASLHHLSFGLRKKRKLSFLSTVRPGTSVFRQLRGAWGI</sequence>
<dbReference type="Proteomes" id="UP000694856">
    <property type="component" value="Chromosome 34"/>
</dbReference>
<feature type="region of interest" description="Disordered" evidence="1">
    <location>
        <begin position="75"/>
        <end position="98"/>
    </location>
</feature>